<organism evidence="2 3">
    <name type="scientific">Candidatus Roizmanbacteria bacterium RIFCSPLOWO2_01_FULL_40_42</name>
    <dbReference type="NCBI Taxonomy" id="1802066"/>
    <lineage>
        <taxon>Bacteria</taxon>
        <taxon>Candidatus Roizmaniibacteriota</taxon>
    </lineage>
</organism>
<proteinExistence type="predicted"/>
<sequence length="215" mass="24614">MTSQKDYWDKKITEWSSASYGRKSSISFLEKVATYFRSVDKRKDAAIKIISPLIKNKVILDLGCGLGEFAFGILRYKPKKVIALDISPNAVKQARLFAKKKKIHGKVRFEVSDVVKTKKLPESDIVIGLGFIDYLTLPQLKNLFRMIGKKPYLFSCFEKKFSLFNLLHNIYLISQNCPGAYKHTRSEIRNIVPKGMKLSFITKDGLLFITNLHES</sequence>
<feature type="domain" description="Methyltransferase" evidence="1">
    <location>
        <begin position="55"/>
        <end position="135"/>
    </location>
</feature>
<evidence type="ECO:0000313" key="2">
    <source>
        <dbReference type="EMBL" id="OGK50830.1"/>
    </source>
</evidence>
<gene>
    <name evidence="2" type="ORF">A3B50_00955</name>
</gene>
<dbReference type="InterPro" id="IPR025714">
    <property type="entry name" value="Methyltranfer_dom"/>
</dbReference>
<dbReference type="Pfam" id="PF13847">
    <property type="entry name" value="Methyltransf_31"/>
    <property type="match status" value="1"/>
</dbReference>
<dbReference type="CDD" id="cd02440">
    <property type="entry name" value="AdoMet_MTases"/>
    <property type="match status" value="1"/>
</dbReference>
<dbReference type="EMBL" id="MGAQ01000010">
    <property type="protein sequence ID" value="OGK50830.1"/>
    <property type="molecule type" value="Genomic_DNA"/>
</dbReference>
<accession>A0A1F7J5E9</accession>
<evidence type="ECO:0000313" key="3">
    <source>
        <dbReference type="Proteomes" id="UP000178558"/>
    </source>
</evidence>
<dbReference type="Gene3D" id="3.40.50.150">
    <property type="entry name" value="Vaccinia Virus protein VP39"/>
    <property type="match status" value="1"/>
</dbReference>
<dbReference type="Proteomes" id="UP000178558">
    <property type="component" value="Unassembled WGS sequence"/>
</dbReference>
<dbReference type="AlphaFoldDB" id="A0A1F7J5E9"/>
<name>A0A1F7J5E9_9BACT</name>
<evidence type="ECO:0000259" key="1">
    <source>
        <dbReference type="Pfam" id="PF13847"/>
    </source>
</evidence>
<comment type="caution">
    <text evidence="2">The sequence shown here is derived from an EMBL/GenBank/DDBJ whole genome shotgun (WGS) entry which is preliminary data.</text>
</comment>
<dbReference type="InterPro" id="IPR029063">
    <property type="entry name" value="SAM-dependent_MTases_sf"/>
</dbReference>
<dbReference type="SUPFAM" id="SSF53335">
    <property type="entry name" value="S-adenosyl-L-methionine-dependent methyltransferases"/>
    <property type="match status" value="1"/>
</dbReference>
<reference evidence="2 3" key="1">
    <citation type="journal article" date="2016" name="Nat. Commun.">
        <title>Thousands of microbial genomes shed light on interconnected biogeochemical processes in an aquifer system.</title>
        <authorList>
            <person name="Anantharaman K."/>
            <person name="Brown C.T."/>
            <person name="Hug L.A."/>
            <person name="Sharon I."/>
            <person name="Castelle C.J."/>
            <person name="Probst A.J."/>
            <person name="Thomas B.C."/>
            <person name="Singh A."/>
            <person name="Wilkins M.J."/>
            <person name="Karaoz U."/>
            <person name="Brodie E.L."/>
            <person name="Williams K.H."/>
            <person name="Hubbard S.S."/>
            <person name="Banfield J.F."/>
        </authorList>
    </citation>
    <scope>NUCLEOTIDE SEQUENCE [LARGE SCALE GENOMIC DNA]</scope>
</reference>
<protein>
    <recommendedName>
        <fullName evidence="1">Methyltransferase domain-containing protein</fullName>
    </recommendedName>
</protein>